<dbReference type="AlphaFoldDB" id="A0A6B2LHL9"/>
<organism evidence="4">
    <name type="scientific">Arcella intermedia</name>
    <dbReference type="NCBI Taxonomy" id="1963864"/>
    <lineage>
        <taxon>Eukaryota</taxon>
        <taxon>Amoebozoa</taxon>
        <taxon>Tubulinea</taxon>
        <taxon>Elardia</taxon>
        <taxon>Arcellinida</taxon>
        <taxon>Sphaerothecina</taxon>
        <taxon>Arcellidae</taxon>
        <taxon>Arcella</taxon>
    </lineage>
</organism>
<evidence type="ECO:0000313" key="4">
    <source>
        <dbReference type="EMBL" id="NDV36566.1"/>
    </source>
</evidence>
<dbReference type="NCBIfam" id="TIGR00231">
    <property type="entry name" value="small_GTP"/>
    <property type="match status" value="1"/>
</dbReference>
<dbReference type="PROSITE" id="PS51419">
    <property type="entry name" value="RAB"/>
    <property type="match status" value="1"/>
</dbReference>
<dbReference type="InterPro" id="IPR001806">
    <property type="entry name" value="Small_GTPase"/>
</dbReference>
<protein>
    <submittedName>
        <fullName evidence="4">Uncharacterized protein</fullName>
    </submittedName>
</protein>
<dbReference type="EMBL" id="GIBP01007597">
    <property type="protein sequence ID" value="NDV36566.1"/>
    <property type="molecule type" value="Transcribed_RNA"/>
</dbReference>
<comment type="similarity">
    <text evidence="1">Belongs to the small GTPase superfamily. Rab family.</text>
</comment>
<dbReference type="InterPro" id="IPR020849">
    <property type="entry name" value="Small_GTPase_Ras-type"/>
</dbReference>
<keyword evidence="3" id="KW-0342">GTP-binding</keyword>
<dbReference type="FunFam" id="3.40.50.300:FF:001447">
    <property type="entry name" value="Ras-related protein Rab-1B"/>
    <property type="match status" value="1"/>
</dbReference>
<dbReference type="InterPro" id="IPR027417">
    <property type="entry name" value="P-loop_NTPase"/>
</dbReference>
<dbReference type="InterPro" id="IPR005225">
    <property type="entry name" value="Small_GTP-bd"/>
</dbReference>
<name>A0A6B2LHL9_9EUKA</name>
<dbReference type="PANTHER" id="PTHR24070">
    <property type="entry name" value="RAS, DI-RAS, AND RHEB FAMILY MEMBERS OF SMALL GTPASE SUPERFAMILY"/>
    <property type="match status" value="1"/>
</dbReference>
<dbReference type="SMART" id="SM00174">
    <property type="entry name" value="RHO"/>
    <property type="match status" value="1"/>
</dbReference>
<proteinExistence type="inferred from homology"/>
<dbReference type="GO" id="GO:0003924">
    <property type="term" value="F:GTPase activity"/>
    <property type="evidence" value="ECO:0007669"/>
    <property type="project" value="InterPro"/>
</dbReference>
<evidence type="ECO:0000256" key="2">
    <source>
        <dbReference type="ARBA" id="ARBA00022741"/>
    </source>
</evidence>
<sequence length="212" mass="23572">MVLLGNDGIGKSALTVRFAHDIFIERYDPSIEDYYRKLLTVDGISYMVEILDTVSLNAPTSFRTNFIKNSKGIILAYSVTSEESFLALDGFRNQVLQAKGADTVPVILCGTQCDKANHTVSKMMVQEKADLWGCPSIETSSRCKTNVDQVFIDLIREITKADQANTNKPAEGGEMAFSARKALLEDLLRDGLITSSQYDHYIQKNKLTFGLN</sequence>
<evidence type="ECO:0000256" key="1">
    <source>
        <dbReference type="ARBA" id="ARBA00006270"/>
    </source>
</evidence>
<keyword evidence="2" id="KW-0547">Nucleotide-binding</keyword>
<dbReference type="GO" id="GO:0007165">
    <property type="term" value="P:signal transduction"/>
    <property type="evidence" value="ECO:0007669"/>
    <property type="project" value="InterPro"/>
</dbReference>
<accession>A0A6B2LHL9</accession>
<dbReference type="Gene3D" id="3.40.50.300">
    <property type="entry name" value="P-loop containing nucleotide triphosphate hydrolases"/>
    <property type="match status" value="1"/>
</dbReference>
<dbReference type="PRINTS" id="PR00449">
    <property type="entry name" value="RASTRNSFRMNG"/>
</dbReference>
<dbReference type="SMART" id="SM00173">
    <property type="entry name" value="RAS"/>
    <property type="match status" value="1"/>
</dbReference>
<dbReference type="GO" id="GO:0005525">
    <property type="term" value="F:GTP binding"/>
    <property type="evidence" value="ECO:0007669"/>
    <property type="project" value="UniProtKB-KW"/>
</dbReference>
<dbReference type="GO" id="GO:0016020">
    <property type="term" value="C:membrane"/>
    <property type="evidence" value="ECO:0007669"/>
    <property type="project" value="InterPro"/>
</dbReference>
<dbReference type="SUPFAM" id="SSF52540">
    <property type="entry name" value="P-loop containing nucleoside triphosphate hydrolases"/>
    <property type="match status" value="1"/>
</dbReference>
<reference evidence="4" key="1">
    <citation type="journal article" date="2020" name="J. Eukaryot. Microbiol.">
        <title>De novo Sequencing, Assembly and Annotation of the Transcriptome for the Free-Living Testate Amoeba Arcella intermedia.</title>
        <authorList>
            <person name="Ribeiro G.M."/>
            <person name="Porfirio-Sousa A.L."/>
            <person name="Maurer-Alcala X.X."/>
            <person name="Katz L.A."/>
            <person name="Lahr D.J.G."/>
        </authorList>
    </citation>
    <scope>NUCLEOTIDE SEQUENCE</scope>
</reference>
<dbReference type="Pfam" id="PF00071">
    <property type="entry name" value="Ras"/>
    <property type="match status" value="1"/>
</dbReference>
<evidence type="ECO:0000256" key="3">
    <source>
        <dbReference type="ARBA" id="ARBA00023134"/>
    </source>
</evidence>
<dbReference type="SMART" id="SM00175">
    <property type="entry name" value="RAB"/>
    <property type="match status" value="1"/>
</dbReference>
<dbReference type="PROSITE" id="PS51421">
    <property type="entry name" value="RAS"/>
    <property type="match status" value="1"/>
</dbReference>